<accession>A0ABQ3G950</accession>
<comment type="caution">
    <text evidence="3">The sequence shown here is derived from an EMBL/GenBank/DDBJ whole genome shotgun (WGS) entry which is preliminary data.</text>
</comment>
<evidence type="ECO:0000313" key="4">
    <source>
        <dbReference type="Proteomes" id="UP000626210"/>
    </source>
</evidence>
<keyword evidence="1" id="KW-0732">Signal</keyword>
<keyword evidence="4" id="KW-1185">Reference proteome</keyword>
<sequence length="192" mass="19959">MHSILRGVIAGTALALCTSFASATVLRFDDIVGPNGYAAVPAGYGGLDWSGSSWSVITAPEAPFTAHSGDGRIVMGWDGTDATSTIRFLAPTVFDGAWFAGYGEATVRFDLYLAGALVGSSETLGMSDTPAFLASGWTGTIDAVVVSSNLHAFYVMDDFSFQDAREVPEPATLALVLAGLGLAGAARRRRRG</sequence>
<evidence type="ECO:0000259" key="2">
    <source>
        <dbReference type="Pfam" id="PF07589"/>
    </source>
</evidence>
<evidence type="ECO:0000313" key="3">
    <source>
        <dbReference type="EMBL" id="GHC98188.1"/>
    </source>
</evidence>
<dbReference type="Pfam" id="PF07589">
    <property type="entry name" value="PEP-CTERM"/>
    <property type="match status" value="1"/>
</dbReference>
<reference evidence="4" key="1">
    <citation type="journal article" date="2019" name="Int. J. Syst. Evol. Microbiol.">
        <title>The Global Catalogue of Microorganisms (GCM) 10K type strain sequencing project: providing services to taxonomists for standard genome sequencing and annotation.</title>
        <authorList>
            <consortium name="The Broad Institute Genomics Platform"/>
            <consortium name="The Broad Institute Genome Sequencing Center for Infectious Disease"/>
            <person name="Wu L."/>
            <person name="Ma J."/>
        </authorList>
    </citation>
    <scope>NUCLEOTIDE SEQUENCE [LARGE SCALE GENOMIC DNA]</scope>
    <source>
        <strain evidence="4">KCTC 23314</strain>
    </source>
</reference>
<dbReference type="Proteomes" id="UP000626210">
    <property type="component" value="Unassembled WGS sequence"/>
</dbReference>
<feature type="chain" id="PRO_5045513135" description="Ice-binding protein C-terminal domain-containing protein" evidence="1">
    <location>
        <begin position="24"/>
        <end position="192"/>
    </location>
</feature>
<feature type="signal peptide" evidence="1">
    <location>
        <begin position="1"/>
        <end position="23"/>
    </location>
</feature>
<dbReference type="NCBIfam" id="TIGR02595">
    <property type="entry name" value="PEP_CTERM"/>
    <property type="match status" value="1"/>
</dbReference>
<gene>
    <name evidence="3" type="ORF">GCM10007320_53700</name>
</gene>
<feature type="domain" description="Ice-binding protein C-terminal" evidence="2">
    <location>
        <begin position="167"/>
        <end position="190"/>
    </location>
</feature>
<dbReference type="InterPro" id="IPR013424">
    <property type="entry name" value="Ice-binding_C"/>
</dbReference>
<evidence type="ECO:0000256" key="1">
    <source>
        <dbReference type="SAM" id="SignalP"/>
    </source>
</evidence>
<dbReference type="EMBL" id="BMYK01000025">
    <property type="protein sequence ID" value="GHC98188.1"/>
    <property type="molecule type" value="Genomic_DNA"/>
</dbReference>
<name>A0ABQ3G950_9BURK</name>
<dbReference type="RefSeq" id="WP_189689945.1">
    <property type="nucleotide sequence ID" value="NZ_BMYK01000025.1"/>
</dbReference>
<protein>
    <recommendedName>
        <fullName evidence="2">Ice-binding protein C-terminal domain-containing protein</fullName>
    </recommendedName>
</protein>
<organism evidence="3 4">
    <name type="scientific">Pseudorhodoferax aquiterrae</name>
    <dbReference type="NCBI Taxonomy" id="747304"/>
    <lineage>
        <taxon>Bacteria</taxon>
        <taxon>Pseudomonadati</taxon>
        <taxon>Pseudomonadota</taxon>
        <taxon>Betaproteobacteria</taxon>
        <taxon>Burkholderiales</taxon>
        <taxon>Comamonadaceae</taxon>
    </lineage>
</organism>
<proteinExistence type="predicted"/>